<dbReference type="Pfam" id="PF01370">
    <property type="entry name" value="Epimerase"/>
    <property type="match status" value="1"/>
</dbReference>
<feature type="domain" description="NAD-dependent epimerase/dehydratase" evidence="1">
    <location>
        <begin position="12"/>
        <end position="250"/>
    </location>
</feature>
<reference evidence="2 3" key="1">
    <citation type="submission" date="2023-02" db="EMBL/GenBank/DDBJ databases">
        <title>Streptomyces sp. SCA4-21 with antifungal activity against Fusarium oxysporum f. sp. cubense, Streptomyces sp. SCA2-17 with antifungal activity against Fusarium oxysporum f. sp. cubense.</title>
        <authorList>
            <person name="Qi D."/>
        </authorList>
    </citation>
    <scope>NUCLEOTIDE SEQUENCE [LARGE SCALE GENOMIC DNA]</scope>
    <source>
        <strain evidence="2 3">SCA4-21</strain>
    </source>
</reference>
<dbReference type="InterPro" id="IPR050177">
    <property type="entry name" value="Lipid_A_modif_metabolic_enz"/>
</dbReference>
<gene>
    <name evidence="2" type="ORF">PS467_36105</name>
</gene>
<name>A0ABY9V909_9ACTN</name>
<proteinExistence type="predicted"/>
<dbReference type="PANTHER" id="PTHR43245:SF13">
    <property type="entry name" value="UDP-D-APIOSE_UDP-D-XYLOSE SYNTHASE 2"/>
    <property type="match status" value="1"/>
</dbReference>
<protein>
    <submittedName>
        <fullName evidence="2">NAD(P)-dependent oxidoreductase</fullName>
    </submittedName>
</protein>
<dbReference type="Proteomes" id="UP001305606">
    <property type="component" value="Chromosome"/>
</dbReference>
<dbReference type="EMBL" id="CP117522">
    <property type="protein sequence ID" value="WNF00365.1"/>
    <property type="molecule type" value="Genomic_DNA"/>
</dbReference>
<dbReference type="RefSeq" id="WP_311038759.1">
    <property type="nucleotide sequence ID" value="NZ_CP117522.1"/>
</dbReference>
<evidence type="ECO:0000259" key="1">
    <source>
        <dbReference type="Pfam" id="PF01370"/>
    </source>
</evidence>
<dbReference type="SUPFAM" id="SSF51735">
    <property type="entry name" value="NAD(P)-binding Rossmann-fold domains"/>
    <property type="match status" value="1"/>
</dbReference>
<organism evidence="2 3">
    <name type="scientific">Streptomyces luomodiensis</name>
    <dbReference type="NCBI Taxonomy" id="3026192"/>
    <lineage>
        <taxon>Bacteria</taxon>
        <taxon>Bacillati</taxon>
        <taxon>Actinomycetota</taxon>
        <taxon>Actinomycetes</taxon>
        <taxon>Kitasatosporales</taxon>
        <taxon>Streptomycetaceae</taxon>
        <taxon>Streptomyces</taxon>
    </lineage>
</organism>
<keyword evidence="3" id="KW-1185">Reference proteome</keyword>
<dbReference type="PANTHER" id="PTHR43245">
    <property type="entry name" value="BIFUNCTIONAL POLYMYXIN RESISTANCE PROTEIN ARNA"/>
    <property type="match status" value="1"/>
</dbReference>
<dbReference type="Gene3D" id="3.40.50.720">
    <property type="entry name" value="NAD(P)-binding Rossmann-like Domain"/>
    <property type="match status" value="1"/>
</dbReference>
<dbReference type="InterPro" id="IPR036291">
    <property type="entry name" value="NAD(P)-bd_dom_sf"/>
</dbReference>
<sequence length="332" mass="35131">MTQSTVHGDKPVLVTGAAGFLGARIVEQLAASGRPVRAVDAGTTDRAAALADLPGVTSERMDLRDTAALESAVQGADAVVHLAALRPKATQSRPQESFQVNVGVSYDLMRLAAEHDVRRIVFGSSHSVYGSFKTPRAFRWREDDLPPSADLGMYGASKIAAEAYLNAFAAAGGPTYVSTRLATLYGPQSNRDNSLAGIMLDVLAAVRRGERPVVRWAPDALHDLVYVDDAARAMIAAVNLPDDRANLAVNVVGEPVSSTEAFGTLVELGGGDPESIDWQPELSRFQLTSPDLMRSVLGPVLTTDLRTGLGEFVKWAATLPPARTTDAVVGAV</sequence>
<evidence type="ECO:0000313" key="2">
    <source>
        <dbReference type="EMBL" id="WNF00365.1"/>
    </source>
</evidence>
<accession>A0ABY9V909</accession>
<dbReference type="InterPro" id="IPR001509">
    <property type="entry name" value="Epimerase_deHydtase"/>
</dbReference>
<evidence type="ECO:0000313" key="3">
    <source>
        <dbReference type="Proteomes" id="UP001305606"/>
    </source>
</evidence>